<evidence type="ECO:0000313" key="2">
    <source>
        <dbReference type="Proteomes" id="UP000664398"/>
    </source>
</evidence>
<organism evidence="1 2">
    <name type="scientific">Leucobacter ruminantium</name>
    <dbReference type="NCBI Taxonomy" id="1289170"/>
    <lineage>
        <taxon>Bacteria</taxon>
        <taxon>Bacillati</taxon>
        <taxon>Actinomycetota</taxon>
        <taxon>Actinomycetes</taxon>
        <taxon>Micrococcales</taxon>
        <taxon>Microbacteriaceae</taxon>
        <taxon>Leucobacter</taxon>
    </lineage>
</organism>
<dbReference type="AlphaFoldDB" id="A0A939RTL1"/>
<accession>A0A939RTL1</accession>
<comment type="caution">
    <text evidence="1">The sequence shown here is derived from an EMBL/GenBank/DDBJ whole genome shotgun (WGS) entry which is preliminary data.</text>
</comment>
<gene>
    <name evidence="1" type="ORF">J4H91_04025</name>
</gene>
<proteinExistence type="predicted"/>
<evidence type="ECO:0000313" key="1">
    <source>
        <dbReference type="EMBL" id="MBO1804485.1"/>
    </source>
</evidence>
<sequence>MSAFIVSIHHIRALVNAGLNARYGQPLSWRIRPLTAEERAGSYEPGEPWGPDAIVISGQLRRELTPESAELVGSILLAENQRSVNYRYDENELEYVYTHRPSRPRTPVELLKAIDCYEYQACETPDWEDSEAAAFCEALRSHLIGDLPGYHDAPWSIDEQ</sequence>
<protein>
    <submittedName>
        <fullName evidence="1">Uncharacterized protein</fullName>
    </submittedName>
</protein>
<name>A0A939RTL1_9MICO</name>
<dbReference type="Proteomes" id="UP000664398">
    <property type="component" value="Unassembled WGS sequence"/>
</dbReference>
<keyword evidence="2" id="KW-1185">Reference proteome</keyword>
<reference evidence="1" key="1">
    <citation type="submission" date="2021-03" db="EMBL/GenBank/DDBJ databases">
        <title>Leucobacter chromiisoli sp. nov., isolated from chromium-containing soil of chemical plant.</title>
        <authorList>
            <person name="Xu Z."/>
        </authorList>
    </citation>
    <scope>NUCLEOTIDE SEQUENCE</scope>
    <source>
        <strain evidence="1">A2</strain>
    </source>
</reference>
<dbReference type="RefSeq" id="WP_208044966.1">
    <property type="nucleotide sequence ID" value="NZ_JAGDYL010000005.1"/>
</dbReference>
<dbReference type="EMBL" id="JAGDYL010000005">
    <property type="protein sequence ID" value="MBO1804485.1"/>
    <property type="molecule type" value="Genomic_DNA"/>
</dbReference>